<name>A0A9P0NKW3_APHGO</name>
<evidence type="ECO:0000256" key="1">
    <source>
        <dbReference type="SAM" id="Coils"/>
    </source>
</evidence>
<dbReference type="Proteomes" id="UP001154329">
    <property type="component" value="Chromosome 3"/>
</dbReference>
<dbReference type="PANTHER" id="PTHR21448">
    <property type="entry name" value="SMOOTH MUSCLE MYOSIN HEAVY CHAIN-RELATED"/>
    <property type="match status" value="1"/>
</dbReference>
<protein>
    <recommendedName>
        <fullName evidence="2">Protein phosphatase 1 regulatory subunit 21 C-terminal domain-containing protein</fullName>
    </recommendedName>
</protein>
<keyword evidence="4" id="KW-1185">Reference proteome</keyword>
<feature type="domain" description="Protein phosphatase 1 regulatory subunit 21 C-terminal" evidence="2">
    <location>
        <begin position="466"/>
        <end position="598"/>
    </location>
</feature>
<dbReference type="GO" id="GO:0016020">
    <property type="term" value="C:membrane"/>
    <property type="evidence" value="ECO:0007669"/>
    <property type="project" value="TreeGrafter"/>
</dbReference>
<dbReference type="OrthoDB" id="5566667at2759"/>
<dbReference type="PANTHER" id="PTHR21448:SF0">
    <property type="entry name" value="PROTEIN PHOSPHATASE 1 REGULATORY SUBUNIT 21"/>
    <property type="match status" value="1"/>
</dbReference>
<dbReference type="InterPro" id="IPR049372">
    <property type="entry name" value="PPP1R21_C"/>
</dbReference>
<dbReference type="EMBL" id="OU899036">
    <property type="protein sequence ID" value="CAH1733346.1"/>
    <property type="molecule type" value="Genomic_DNA"/>
</dbReference>
<dbReference type="GO" id="GO:0005769">
    <property type="term" value="C:early endosome"/>
    <property type="evidence" value="ECO:0007669"/>
    <property type="project" value="TreeGrafter"/>
</dbReference>
<evidence type="ECO:0000313" key="4">
    <source>
        <dbReference type="Proteomes" id="UP001154329"/>
    </source>
</evidence>
<proteinExistence type="predicted"/>
<reference evidence="3" key="2">
    <citation type="submission" date="2022-10" db="EMBL/GenBank/DDBJ databases">
        <authorList>
            <consortium name="ENA_rothamsted_submissions"/>
            <consortium name="culmorum"/>
            <person name="King R."/>
        </authorList>
    </citation>
    <scope>NUCLEOTIDE SEQUENCE</scope>
</reference>
<evidence type="ECO:0000313" key="3">
    <source>
        <dbReference type="EMBL" id="CAH1733346.1"/>
    </source>
</evidence>
<keyword evidence="1" id="KW-0175">Coiled coil</keyword>
<sequence length="612" mass="71234">MSDTDSIKTDKSQSELQQKYDKLAMEFAKARMQLNVLKKAYTAKTSKLDHRSIESLDQFESSKYDSMSTSSLEIQENFNKTNQVNSKGKGTDELKSKDVQFLRQDINSMHQYIQRVLNSTNSSQLDYNLIMSEIEYCKGLQNSSPNNLCEVLNDELTALKCSVTDCLYNILYNKLESRTKINTEDSSNTYLHHYCLDNDYKSDEDRLQKVFVTLVLHFFLSFIIHLNDVLQDLLKDINLKDASLALQKSLKSLTNKLHSNSLVLEKILTYSEDLKTFKFDTQHIVMENIVLFISNKYVECVNSIKHFIKSDNTIHIDCSSLRQSMISFMALKFPIGELINSGEYLNPTNINKKLDGACDIIHTLLRAINLFEFEYLYKFSQMDMHWHMRNPLLHVKYSKQAKEELNSPSISQNSYKSIIQVYNEKLNEEMNRSLSLEQEKIHWENEYKLLCKKKENIPFDFKDKHSTALESLVVENELGKCESVLQFNDQALAREKELKCYFEKKINNLISTNKELSSQSNAYAMEITALKTRLDHSIFVRNDLEIKLHEASEHIDDLKEEFHLTSTNYETQLRAMTEHLASLNETVVLERRHIDDLNNQLKMKASKKKSSK</sequence>
<dbReference type="AlphaFoldDB" id="A0A9P0NKW3"/>
<evidence type="ECO:0000259" key="2">
    <source>
        <dbReference type="Pfam" id="PF21636"/>
    </source>
</evidence>
<reference evidence="3" key="1">
    <citation type="submission" date="2022-02" db="EMBL/GenBank/DDBJ databases">
        <authorList>
            <person name="King R."/>
        </authorList>
    </citation>
    <scope>NUCLEOTIDE SEQUENCE</scope>
</reference>
<accession>A0A9P0NKW3</accession>
<dbReference type="Pfam" id="PF21636">
    <property type="entry name" value="PPP1R21_C"/>
    <property type="match status" value="1"/>
</dbReference>
<feature type="coiled-coil region" evidence="1">
    <location>
        <begin position="541"/>
        <end position="600"/>
    </location>
</feature>
<gene>
    <name evidence="3" type="ORF">APHIGO_LOCUS9673</name>
</gene>
<organism evidence="3 4">
    <name type="scientific">Aphis gossypii</name>
    <name type="common">Cotton aphid</name>
    <dbReference type="NCBI Taxonomy" id="80765"/>
    <lineage>
        <taxon>Eukaryota</taxon>
        <taxon>Metazoa</taxon>
        <taxon>Ecdysozoa</taxon>
        <taxon>Arthropoda</taxon>
        <taxon>Hexapoda</taxon>
        <taxon>Insecta</taxon>
        <taxon>Pterygota</taxon>
        <taxon>Neoptera</taxon>
        <taxon>Paraneoptera</taxon>
        <taxon>Hemiptera</taxon>
        <taxon>Sternorrhyncha</taxon>
        <taxon>Aphidomorpha</taxon>
        <taxon>Aphidoidea</taxon>
        <taxon>Aphididae</taxon>
        <taxon>Aphidini</taxon>
        <taxon>Aphis</taxon>
        <taxon>Aphis</taxon>
    </lineage>
</organism>
<dbReference type="InterPro" id="IPR040024">
    <property type="entry name" value="PPP1R21"/>
</dbReference>